<name>A0ABD1V4Z1_9LAMI</name>
<dbReference type="PANTHER" id="PTHR42648:SF21">
    <property type="entry name" value="CYSTEINE-RICH RLK (RECEPTOR-LIKE PROTEIN KINASE) 8"/>
    <property type="match status" value="1"/>
</dbReference>
<dbReference type="Pfam" id="PF25597">
    <property type="entry name" value="SH3_retrovirus"/>
    <property type="match status" value="1"/>
</dbReference>
<keyword evidence="3" id="KW-1185">Reference proteome</keyword>
<dbReference type="EMBL" id="JBFOLK010000002">
    <property type="protein sequence ID" value="KAL2532297.1"/>
    <property type="molecule type" value="Genomic_DNA"/>
</dbReference>
<dbReference type="Gene3D" id="3.30.420.10">
    <property type="entry name" value="Ribonuclease H-like superfamily/Ribonuclease H"/>
    <property type="match status" value="1"/>
</dbReference>
<proteinExistence type="predicted"/>
<feature type="domain" description="Integrase catalytic" evidence="1">
    <location>
        <begin position="68"/>
        <end position="135"/>
    </location>
</feature>
<accession>A0ABD1V4Z1</accession>
<protein>
    <submittedName>
        <fullName evidence="2">Retrovirus-related pol polyprotein from transposon tnt 1-94</fullName>
    </submittedName>
</protein>
<dbReference type="InterPro" id="IPR001584">
    <property type="entry name" value="Integrase_cat-core"/>
</dbReference>
<dbReference type="PANTHER" id="PTHR42648">
    <property type="entry name" value="TRANSPOSASE, PUTATIVE-RELATED"/>
    <property type="match status" value="1"/>
</dbReference>
<dbReference type="Proteomes" id="UP001604336">
    <property type="component" value="Unassembled WGS sequence"/>
</dbReference>
<reference evidence="3" key="1">
    <citation type="submission" date="2024-07" db="EMBL/GenBank/DDBJ databases">
        <title>Two chromosome-level genome assemblies of Korean endemic species Abeliophyllum distichum and Forsythia ovata (Oleaceae).</title>
        <authorList>
            <person name="Jang H."/>
        </authorList>
    </citation>
    <scope>NUCLEOTIDE SEQUENCE [LARGE SCALE GENOMIC DNA]</scope>
</reference>
<comment type="caution">
    <text evidence="2">The sequence shown here is derived from an EMBL/GenBank/DDBJ whole genome shotgun (WGS) entry which is preliminary data.</text>
</comment>
<dbReference type="InterPro" id="IPR012337">
    <property type="entry name" value="RNaseH-like_sf"/>
</dbReference>
<dbReference type="AlphaFoldDB" id="A0ABD1V4Z1"/>
<evidence type="ECO:0000313" key="2">
    <source>
        <dbReference type="EMBL" id="KAL2532297.1"/>
    </source>
</evidence>
<dbReference type="SUPFAM" id="SSF53098">
    <property type="entry name" value="Ribonuclease H-like"/>
    <property type="match status" value="1"/>
</dbReference>
<dbReference type="InterPro" id="IPR057670">
    <property type="entry name" value="SH3_retrovirus"/>
</dbReference>
<organism evidence="2 3">
    <name type="scientific">Abeliophyllum distichum</name>
    <dbReference type="NCBI Taxonomy" id="126358"/>
    <lineage>
        <taxon>Eukaryota</taxon>
        <taxon>Viridiplantae</taxon>
        <taxon>Streptophyta</taxon>
        <taxon>Embryophyta</taxon>
        <taxon>Tracheophyta</taxon>
        <taxon>Spermatophyta</taxon>
        <taxon>Magnoliopsida</taxon>
        <taxon>eudicotyledons</taxon>
        <taxon>Gunneridae</taxon>
        <taxon>Pentapetalae</taxon>
        <taxon>asterids</taxon>
        <taxon>lamiids</taxon>
        <taxon>Lamiales</taxon>
        <taxon>Oleaceae</taxon>
        <taxon>Forsythieae</taxon>
        <taxon>Abeliophyllum</taxon>
    </lineage>
</organism>
<dbReference type="InterPro" id="IPR036397">
    <property type="entry name" value="RNaseH_sf"/>
</dbReference>
<evidence type="ECO:0000259" key="1">
    <source>
        <dbReference type="PROSITE" id="PS50994"/>
    </source>
</evidence>
<dbReference type="PROSITE" id="PS50994">
    <property type="entry name" value="INTEGRASE"/>
    <property type="match status" value="1"/>
</dbReference>
<gene>
    <name evidence="2" type="ORF">Adt_05648</name>
</gene>
<sequence length="216" mass="24684">MKHGLVYTQHGEDQEAKKITFIKGITETGSDIPDNVLMSTKYVINGQMLKESGITEIADKVTKGESKAPKTPEQNGVVERKNRTLQEMARIMLNNRKLPIKLWAEAVSTTCHVLNGVTIRTSTSQTPYEIWKGRKPNLKCFHTFCSKCYILNDREQIGKIDPKSDEWVFLGYSKNSRAYRVYNMRTQNIIESINVVVDDTNDFAEYSQEQVIQTLT</sequence>
<dbReference type="InterPro" id="IPR039537">
    <property type="entry name" value="Retrotran_Ty1/copia-like"/>
</dbReference>
<evidence type="ECO:0000313" key="3">
    <source>
        <dbReference type="Proteomes" id="UP001604336"/>
    </source>
</evidence>